<dbReference type="GO" id="GO:0008821">
    <property type="term" value="F:crossover junction DNA endonuclease activity"/>
    <property type="evidence" value="ECO:0007669"/>
    <property type="project" value="InterPro"/>
</dbReference>
<evidence type="ECO:0000256" key="1">
    <source>
        <dbReference type="ARBA" id="ARBA00022722"/>
    </source>
</evidence>
<dbReference type="Proteomes" id="UP000320762">
    <property type="component" value="Unassembled WGS sequence"/>
</dbReference>
<dbReference type="Pfam" id="PF18380">
    <property type="entry name" value="GEN1_C"/>
    <property type="match status" value="1"/>
</dbReference>
<dbReference type="PRINTS" id="PR00853">
    <property type="entry name" value="XPGRADSUPER"/>
</dbReference>
<keyword evidence="7" id="KW-1185">Reference proteome</keyword>
<dbReference type="GO" id="GO:0017108">
    <property type="term" value="F:5'-flap endonuclease activity"/>
    <property type="evidence" value="ECO:0007669"/>
    <property type="project" value="TreeGrafter"/>
</dbReference>
<evidence type="ECO:0000313" key="7">
    <source>
        <dbReference type="Proteomes" id="UP000320762"/>
    </source>
</evidence>
<dbReference type="InterPro" id="IPR036279">
    <property type="entry name" value="5-3_exonuclease_C_sf"/>
</dbReference>
<sequence>MGIQGLWEVLKPAAVKRSMLEMPVSEGFEANANNLRGYRVGIDASIWFFHAEYGREGENPELRTLFFRCATLMHAPWLPLFVFDGPKRPSWKRGKRISKTNHALINGMKAIVEAFGFEWRMAPGEAEAELAYLNRIGLIDGVLSDDSDNFLFGALTVIRNPSNNLSANRAQPVLNADGRDDKQHTMVYKLADITSQLELTRGGLILIGLMAGGDYEQAGLPDCGIKVATGLARCGFGDSLYEAANNLPDDDLEDFLDNWRNELRHELRTNARGKLPSKRKKLADSLPDSFPSVKILKSYTCPITTESMGRAVNNERITWARDPNLAALARTCELNFEWGYKDIIVKRFRTVIWPGAILRILRRAVLDGDARRPTPGVPTTPRKNRQRDEESGPASPSKLVAKYFSGLSLSSPEASSDDEEEVDDIVVKIHSSRTHASTDGMLEYRLEVAPRALVRAAESGVQGTRRPLSEDEWSADSGSEEDVDSDGEPRKKSKGAKKPPAAPDSHLRVWVPAAMVRATHPRMVREYEEKKACKKVGRGKAKAKASSSDAAARKKSAAKKVKAKPIPEEDEESDVISAPVLSRGKKADEPRPAPLRSRTNSSQTSRGSARSLLDDLDALSPPCSPSKKPKSKAPRPAPRPPPATLPLFDEEEESPSRISTRPSKRTVADSDDELPPNVCGKSKVRPTEAVPKGSVRQPTKPLKYVAISSSDDDDDGLLPDPEDMFSSRTGSSHLGATASTGNARKKAAPSSGSDSDRVAFSKSPRKSKEHSSPRKTKPMRRTSPSPQRRPSQSRSVSPSAVRRRVAPPAKPPRLEDMSIIELTSDEGTPAKPPPSRAGVPSLMAARQRVQARTGITQQSIMNFTQAKKRTTVKLNGKLASTTTAATVIDLTI</sequence>
<feature type="compositionally biased region" description="Pro residues" evidence="3">
    <location>
        <begin position="635"/>
        <end position="644"/>
    </location>
</feature>
<dbReference type="InterPro" id="IPR006085">
    <property type="entry name" value="XPG_DNA_repair_N"/>
</dbReference>
<feature type="domain" description="XPG N-terminal" evidence="5">
    <location>
        <begin position="1"/>
        <end position="103"/>
    </location>
</feature>
<evidence type="ECO:0000259" key="4">
    <source>
        <dbReference type="SMART" id="SM00484"/>
    </source>
</evidence>
<feature type="region of interest" description="Disordered" evidence="3">
    <location>
        <begin position="457"/>
        <end position="839"/>
    </location>
</feature>
<feature type="region of interest" description="Disordered" evidence="3">
    <location>
        <begin position="369"/>
        <end position="397"/>
    </location>
</feature>
<keyword evidence="1" id="KW-0540">Nuclease</keyword>
<dbReference type="PANTHER" id="PTHR11081:SF75">
    <property type="entry name" value="ENDONUCLEASE, PUTATIVE (AFU_ORTHOLOGUE AFUA_3G13260)-RELATED"/>
    <property type="match status" value="1"/>
</dbReference>
<feature type="compositionally biased region" description="Basic residues" evidence="3">
    <location>
        <begin position="763"/>
        <end position="780"/>
    </location>
</feature>
<dbReference type="InterPro" id="IPR041177">
    <property type="entry name" value="GEN1_C"/>
</dbReference>
<evidence type="ECO:0008006" key="8">
    <source>
        <dbReference type="Google" id="ProtNLM"/>
    </source>
</evidence>
<feature type="domain" description="XPG-I" evidence="4">
    <location>
        <begin position="113"/>
        <end position="199"/>
    </location>
</feature>
<evidence type="ECO:0000256" key="3">
    <source>
        <dbReference type="SAM" id="MobiDB-lite"/>
    </source>
</evidence>
<feature type="compositionally biased region" description="Low complexity" evidence="3">
    <location>
        <begin position="781"/>
        <end position="800"/>
    </location>
</feature>
<feature type="compositionally biased region" description="Acidic residues" evidence="3">
    <location>
        <begin position="710"/>
        <end position="723"/>
    </location>
</feature>
<gene>
    <name evidence="6" type="ORF">BD626DRAFT_402718</name>
</gene>
<dbReference type="InterPro" id="IPR006084">
    <property type="entry name" value="XPG/Rad2"/>
</dbReference>
<evidence type="ECO:0000256" key="2">
    <source>
        <dbReference type="ARBA" id="ARBA00022801"/>
    </source>
</evidence>
<dbReference type="AlphaFoldDB" id="A0A550CES0"/>
<feature type="compositionally biased region" description="Polar residues" evidence="3">
    <location>
        <begin position="726"/>
        <end position="742"/>
    </location>
</feature>
<dbReference type="SUPFAM" id="SSF47807">
    <property type="entry name" value="5' to 3' exonuclease, C-terminal subdomain"/>
    <property type="match status" value="1"/>
</dbReference>
<comment type="caution">
    <text evidence="6">The sequence shown here is derived from an EMBL/GenBank/DDBJ whole genome shotgun (WGS) entry which is preliminary data.</text>
</comment>
<accession>A0A550CES0</accession>
<proteinExistence type="predicted"/>
<feature type="compositionally biased region" description="Polar residues" evidence="3">
    <location>
        <begin position="597"/>
        <end position="608"/>
    </location>
</feature>
<evidence type="ECO:0000259" key="5">
    <source>
        <dbReference type="SMART" id="SM00485"/>
    </source>
</evidence>
<dbReference type="CDD" id="cd09870">
    <property type="entry name" value="PIN_YEN1"/>
    <property type="match status" value="1"/>
</dbReference>
<dbReference type="EMBL" id="VDMD01000010">
    <property type="protein sequence ID" value="TRM63305.1"/>
    <property type="molecule type" value="Genomic_DNA"/>
</dbReference>
<name>A0A550CES0_9AGAR</name>
<feature type="compositionally biased region" description="Acidic residues" evidence="3">
    <location>
        <begin position="470"/>
        <end position="486"/>
    </location>
</feature>
<organism evidence="6 7">
    <name type="scientific">Schizophyllum amplum</name>
    <dbReference type="NCBI Taxonomy" id="97359"/>
    <lineage>
        <taxon>Eukaryota</taxon>
        <taxon>Fungi</taxon>
        <taxon>Dikarya</taxon>
        <taxon>Basidiomycota</taxon>
        <taxon>Agaricomycotina</taxon>
        <taxon>Agaricomycetes</taxon>
        <taxon>Agaricomycetidae</taxon>
        <taxon>Agaricales</taxon>
        <taxon>Schizophyllaceae</taxon>
        <taxon>Schizophyllum</taxon>
    </lineage>
</organism>
<dbReference type="GO" id="GO:0006281">
    <property type="term" value="P:DNA repair"/>
    <property type="evidence" value="ECO:0007669"/>
    <property type="project" value="UniProtKB-ARBA"/>
</dbReference>
<dbReference type="InterPro" id="IPR037316">
    <property type="entry name" value="Yen1_H3TH"/>
</dbReference>
<dbReference type="CDD" id="cd09906">
    <property type="entry name" value="H3TH_YEN1"/>
    <property type="match status" value="1"/>
</dbReference>
<feature type="compositionally biased region" description="Basic residues" evidence="3">
    <location>
        <begin position="553"/>
        <end position="563"/>
    </location>
</feature>
<dbReference type="OrthoDB" id="2959108at2759"/>
<dbReference type="STRING" id="97359.A0A550CES0"/>
<evidence type="ECO:0000313" key="6">
    <source>
        <dbReference type="EMBL" id="TRM63305.1"/>
    </source>
</evidence>
<dbReference type="SUPFAM" id="SSF88723">
    <property type="entry name" value="PIN domain-like"/>
    <property type="match status" value="1"/>
</dbReference>
<dbReference type="SMART" id="SM00485">
    <property type="entry name" value="XPGN"/>
    <property type="match status" value="1"/>
</dbReference>
<dbReference type="SMART" id="SM00484">
    <property type="entry name" value="XPGI"/>
    <property type="match status" value="1"/>
</dbReference>
<feature type="compositionally biased region" description="Basic residues" evidence="3">
    <location>
        <begin position="532"/>
        <end position="543"/>
    </location>
</feature>
<reference evidence="6 7" key="1">
    <citation type="journal article" date="2019" name="New Phytol.">
        <title>Comparative genomics reveals unique wood-decay strategies and fruiting body development in the Schizophyllaceae.</title>
        <authorList>
            <person name="Almasi E."/>
            <person name="Sahu N."/>
            <person name="Krizsan K."/>
            <person name="Balint B."/>
            <person name="Kovacs G.M."/>
            <person name="Kiss B."/>
            <person name="Cseklye J."/>
            <person name="Drula E."/>
            <person name="Henrissat B."/>
            <person name="Nagy I."/>
            <person name="Chovatia M."/>
            <person name="Adam C."/>
            <person name="LaButti K."/>
            <person name="Lipzen A."/>
            <person name="Riley R."/>
            <person name="Grigoriev I.V."/>
            <person name="Nagy L.G."/>
        </authorList>
    </citation>
    <scope>NUCLEOTIDE SEQUENCE [LARGE SCALE GENOMIC DNA]</scope>
    <source>
        <strain evidence="6 7">NL-1724</strain>
    </source>
</reference>
<dbReference type="Gene3D" id="3.40.50.1010">
    <property type="entry name" value="5'-nuclease"/>
    <property type="match status" value="2"/>
</dbReference>
<dbReference type="InterPro" id="IPR006086">
    <property type="entry name" value="XPG-I_dom"/>
</dbReference>
<dbReference type="Pfam" id="PF00867">
    <property type="entry name" value="XPG_I"/>
    <property type="match status" value="1"/>
</dbReference>
<protein>
    <recommendedName>
        <fullName evidence="8">XPG-I domain-containing protein</fullName>
    </recommendedName>
</protein>
<dbReference type="InterPro" id="IPR029060">
    <property type="entry name" value="PIN-like_dom_sf"/>
</dbReference>
<keyword evidence="2" id="KW-0378">Hydrolase</keyword>
<dbReference type="PANTHER" id="PTHR11081">
    <property type="entry name" value="FLAP ENDONUCLEASE FAMILY MEMBER"/>
    <property type="match status" value="1"/>
</dbReference>